<comment type="caution">
    <text evidence="1">The sequence shown here is derived from an EMBL/GenBank/DDBJ whole genome shotgun (WGS) entry which is preliminary data.</text>
</comment>
<proteinExistence type="predicted"/>
<dbReference type="EMBL" id="LXQA010384095">
    <property type="protein sequence ID" value="MCI48267.1"/>
    <property type="molecule type" value="Genomic_DNA"/>
</dbReference>
<dbReference type="AlphaFoldDB" id="A0A392SII9"/>
<keyword evidence="2" id="KW-1185">Reference proteome</keyword>
<sequence length="65" mass="6791">LRQDVASPSGGAIDLGVATPPSFHPLEVVHTAAAAAVCFGVLQTHFRGFFARRYSATVVATEHAL</sequence>
<evidence type="ECO:0000313" key="1">
    <source>
        <dbReference type="EMBL" id="MCI48267.1"/>
    </source>
</evidence>
<name>A0A392SII9_9FABA</name>
<dbReference type="Proteomes" id="UP000265520">
    <property type="component" value="Unassembled WGS sequence"/>
</dbReference>
<feature type="non-terminal residue" evidence="1">
    <location>
        <position position="1"/>
    </location>
</feature>
<organism evidence="1 2">
    <name type="scientific">Trifolium medium</name>
    <dbReference type="NCBI Taxonomy" id="97028"/>
    <lineage>
        <taxon>Eukaryota</taxon>
        <taxon>Viridiplantae</taxon>
        <taxon>Streptophyta</taxon>
        <taxon>Embryophyta</taxon>
        <taxon>Tracheophyta</taxon>
        <taxon>Spermatophyta</taxon>
        <taxon>Magnoliopsida</taxon>
        <taxon>eudicotyledons</taxon>
        <taxon>Gunneridae</taxon>
        <taxon>Pentapetalae</taxon>
        <taxon>rosids</taxon>
        <taxon>fabids</taxon>
        <taxon>Fabales</taxon>
        <taxon>Fabaceae</taxon>
        <taxon>Papilionoideae</taxon>
        <taxon>50 kb inversion clade</taxon>
        <taxon>NPAAA clade</taxon>
        <taxon>Hologalegina</taxon>
        <taxon>IRL clade</taxon>
        <taxon>Trifolieae</taxon>
        <taxon>Trifolium</taxon>
    </lineage>
</organism>
<protein>
    <submittedName>
        <fullName evidence="1">Uncharacterized protein</fullName>
    </submittedName>
</protein>
<evidence type="ECO:0000313" key="2">
    <source>
        <dbReference type="Proteomes" id="UP000265520"/>
    </source>
</evidence>
<reference evidence="1 2" key="1">
    <citation type="journal article" date="2018" name="Front. Plant Sci.">
        <title>Red Clover (Trifolium pratense) and Zigzag Clover (T. medium) - A Picture of Genomic Similarities and Differences.</title>
        <authorList>
            <person name="Dluhosova J."/>
            <person name="Istvanek J."/>
            <person name="Nedelnik J."/>
            <person name="Repkova J."/>
        </authorList>
    </citation>
    <scope>NUCLEOTIDE SEQUENCE [LARGE SCALE GENOMIC DNA]</scope>
    <source>
        <strain evidence="2">cv. 10/8</strain>
        <tissue evidence="1">Leaf</tissue>
    </source>
</reference>
<accession>A0A392SII9</accession>